<organism evidence="2 3">
    <name type="scientific">Daphnia magna</name>
    <dbReference type="NCBI Taxonomy" id="35525"/>
    <lineage>
        <taxon>Eukaryota</taxon>
        <taxon>Metazoa</taxon>
        <taxon>Ecdysozoa</taxon>
        <taxon>Arthropoda</taxon>
        <taxon>Crustacea</taxon>
        <taxon>Branchiopoda</taxon>
        <taxon>Diplostraca</taxon>
        <taxon>Cladocera</taxon>
        <taxon>Anomopoda</taxon>
        <taxon>Daphniidae</taxon>
        <taxon>Daphnia</taxon>
    </lineage>
</organism>
<sequence>MNHTSTKTAIGLPEEIKQLAIHLLATLENATDIPSAVLAKIRPTTQCQKNLVERKNPYTPTSTPTSTSQFQPTEISTQIAIVEKNKKQQQKQTATTQPSSATFR</sequence>
<protein>
    <submittedName>
        <fullName evidence="2">Uncharacterized protein</fullName>
    </submittedName>
</protein>
<comment type="caution">
    <text evidence="2">The sequence shown here is derived from an EMBL/GenBank/DDBJ whole genome shotgun (WGS) entry which is preliminary data.</text>
</comment>
<reference evidence="2 3" key="1">
    <citation type="journal article" date="2023" name="Nucleic Acids Res.">
        <title>The hologenome of Daphnia magna reveals possible DNA methylation and microbiome-mediated evolution of the host genome.</title>
        <authorList>
            <person name="Chaturvedi A."/>
            <person name="Li X."/>
            <person name="Dhandapani V."/>
            <person name="Marshall H."/>
            <person name="Kissane S."/>
            <person name="Cuenca-Cambronero M."/>
            <person name="Asole G."/>
            <person name="Calvet F."/>
            <person name="Ruiz-Romero M."/>
            <person name="Marangio P."/>
            <person name="Guigo R."/>
            <person name="Rago D."/>
            <person name="Mirbahai L."/>
            <person name="Eastwood N."/>
            <person name="Colbourne J.K."/>
            <person name="Zhou J."/>
            <person name="Mallon E."/>
            <person name="Orsini L."/>
        </authorList>
    </citation>
    <scope>NUCLEOTIDE SEQUENCE [LARGE SCALE GENOMIC DNA]</scope>
    <source>
        <strain evidence="2">LRV0_1</strain>
    </source>
</reference>
<evidence type="ECO:0000313" key="2">
    <source>
        <dbReference type="EMBL" id="KAK4028802.1"/>
    </source>
</evidence>
<feature type="region of interest" description="Disordered" evidence="1">
    <location>
        <begin position="50"/>
        <end position="104"/>
    </location>
</feature>
<gene>
    <name evidence="2" type="ORF">OUZ56_021820</name>
</gene>
<dbReference type="EMBL" id="JAOYFB010000039">
    <property type="protein sequence ID" value="KAK4028802.1"/>
    <property type="molecule type" value="Genomic_DNA"/>
</dbReference>
<evidence type="ECO:0000313" key="3">
    <source>
        <dbReference type="Proteomes" id="UP001234178"/>
    </source>
</evidence>
<feature type="compositionally biased region" description="Low complexity" evidence="1">
    <location>
        <begin position="59"/>
        <end position="73"/>
    </location>
</feature>
<accession>A0ABR0AV24</accession>
<dbReference type="Proteomes" id="UP001234178">
    <property type="component" value="Unassembled WGS sequence"/>
</dbReference>
<evidence type="ECO:0000256" key="1">
    <source>
        <dbReference type="SAM" id="MobiDB-lite"/>
    </source>
</evidence>
<keyword evidence="3" id="KW-1185">Reference proteome</keyword>
<proteinExistence type="predicted"/>
<name>A0ABR0AV24_9CRUS</name>